<comment type="caution">
    <text evidence="2">The sequence shown here is derived from an EMBL/GenBank/DDBJ whole genome shotgun (WGS) entry which is preliminary data.</text>
</comment>
<gene>
    <name evidence="2" type="ORF">S12H4_33641</name>
</gene>
<dbReference type="EMBL" id="BARW01019844">
    <property type="protein sequence ID" value="GAJ00018.1"/>
    <property type="molecule type" value="Genomic_DNA"/>
</dbReference>
<feature type="region of interest" description="Disordered" evidence="1">
    <location>
        <begin position="70"/>
        <end position="96"/>
    </location>
</feature>
<name>X1T405_9ZZZZ</name>
<accession>X1T405</accession>
<feature type="non-terminal residue" evidence="2">
    <location>
        <position position="274"/>
    </location>
</feature>
<reference evidence="2" key="1">
    <citation type="journal article" date="2014" name="Front. Microbiol.">
        <title>High frequency of phylogenetically diverse reductive dehalogenase-homologous genes in deep subseafloor sedimentary metagenomes.</title>
        <authorList>
            <person name="Kawai M."/>
            <person name="Futagami T."/>
            <person name="Toyoda A."/>
            <person name="Takaki Y."/>
            <person name="Nishi S."/>
            <person name="Hori S."/>
            <person name="Arai W."/>
            <person name="Tsubouchi T."/>
            <person name="Morono Y."/>
            <person name="Uchiyama I."/>
            <person name="Ito T."/>
            <person name="Fujiyama A."/>
            <person name="Inagaki F."/>
            <person name="Takami H."/>
        </authorList>
    </citation>
    <scope>NUCLEOTIDE SEQUENCE</scope>
    <source>
        <strain evidence="2">Expedition CK06-06</strain>
    </source>
</reference>
<dbReference type="AlphaFoldDB" id="X1T405"/>
<sequence length="274" mass="30110">KQQVLGILAGASGPMSRAEVEEKVGESFRSLQTQFVNRWMKDEHLIEDVGDQHYVLTDKGREEALKLGEFKEIEEEPGLAEKPGSGTPEPTQESLATTEYQQFLRLGKLTGVVPLQLIKMTADHVWTGDFTDLKWVAQAMIEMDIRSDLRKRWLNAWRGKMHQPIPTDLPAEFYTTEGKGTEGKREEGAGKKGYILSEDNVPIFVGEGSGDLDYKDAVDLAKIRAARSKDAASAGTSSPVDDAIKIVNLVKSTEGEKAVGKSYIVKPGEDGSSV</sequence>
<protein>
    <submittedName>
        <fullName evidence="2">Uncharacterized protein</fullName>
    </submittedName>
</protein>
<evidence type="ECO:0000256" key="1">
    <source>
        <dbReference type="SAM" id="MobiDB-lite"/>
    </source>
</evidence>
<proteinExistence type="predicted"/>
<evidence type="ECO:0000313" key="2">
    <source>
        <dbReference type="EMBL" id="GAJ00018.1"/>
    </source>
</evidence>
<organism evidence="2">
    <name type="scientific">marine sediment metagenome</name>
    <dbReference type="NCBI Taxonomy" id="412755"/>
    <lineage>
        <taxon>unclassified sequences</taxon>
        <taxon>metagenomes</taxon>
        <taxon>ecological metagenomes</taxon>
    </lineage>
</organism>
<feature type="non-terminal residue" evidence="2">
    <location>
        <position position="1"/>
    </location>
</feature>